<dbReference type="Proteomes" id="UP000003676">
    <property type="component" value="Unassembled WGS sequence"/>
</dbReference>
<evidence type="ECO:0000313" key="3">
    <source>
        <dbReference type="Proteomes" id="UP000003676"/>
    </source>
</evidence>
<dbReference type="HOGENOM" id="CLU_3060913_0_0_7"/>
<sequence>MMIPAALRPSPDAGLPALPRRSPDGRFREGRGKAAFFPLVKASRPWMTGVAAP</sequence>
<dbReference type="EMBL" id="ABXU01000081">
    <property type="protein sequence ID" value="EEB32350.1"/>
    <property type="molecule type" value="Genomic_DNA"/>
</dbReference>
<dbReference type="AlphaFoldDB" id="B6WXH7"/>
<gene>
    <name evidence="2" type="ORF">DESPIG_02803</name>
</gene>
<proteinExistence type="predicted"/>
<protein>
    <submittedName>
        <fullName evidence="2">Uncharacterized protein</fullName>
    </submittedName>
</protein>
<evidence type="ECO:0000256" key="1">
    <source>
        <dbReference type="SAM" id="MobiDB-lite"/>
    </source>
</evidence>
<feature type="region of interest" description="Disordered" evidence="1">
    <location>
        <begin position="1"/>
        <end position="29"/>
    </location>
</feature>
<name>B6WXH7_9BACT</name>
<comment type="caution">
    <text evidence="2">The sequence shown here is derived from an EMBL/GenBank/DDBJ whole genome shotgun (WGS) entry which is preliminary data.</text>
</comment>
<reference evidence="2 3" key="1">
    <citation type="submission" date="2008-10" db="EMBL/GenBank/DDBJ databases">
        <title>Draft genome sequence of Desulvovibrio piger (ATCC 29098).</title>
        <authorList>
            <person name="Sudarsanam P."/>
            <person name="Ley R."/>
            <person name="Guruge J."/>
            <person name="Turnbaugh P.J."/>
            <person name="Mahowald M."/>
            <person name="Liep D."/>
            <person name="Gordon J."/>
        </authorList>
    </citation>
    <scope>NUCLEOTIDE SEQUENCE [LARGE SCALE GENOMIC DNA]</scope>
    <source>
        <strain evidence="2 3">ATCC 29098</strain>
    </source>
</reference>
<evidence type="ECO:0000313" key="2">
    <source>
        <dbReference type="EMBL" id="EEB32350.1"/>
    </source>
</evidence>
<reference evidence="2 3" key="2">
    <citation type="submission" date="2008-10" db="EMBL/GenBank/DDBJ databases">
        <authorList>
            <person name="Fulton L."/>
            <person name="Clifton S."/>
            <person name="Fulton B."/>
            <person name="Xu J."/>
            <person name="Minx P."/>
            <person name="Pepin K.H."/>
            <person name="Johnson M."/>
            <person name="Bhonagiri V."/>
            <person name="Nash W.E."/>
            <person name="Mardis E.R."/>
            <person name="Wilson R.K."/>
        </authorList>
    </citation>
    <scope>NUCLEOTIDE SEQUENCE [LARGE SCALE GENOMIC DNA]</scope>
    <source>
        <strain evidence="2 3">ATCC 29098</strain>
    </source>
</reference>
<organism evidence="2 3">
    <name type="scientific">Desulfovibrio piger ATCC 29098</name>
    <dbReference type="NCBI Taxonomy" id="411464"/>
    <lineage>
        <taxon>Bacteria</taxon>
        <taxon>Pseudomonadati</taxon>
        <taxon>Thermodesulfobacteriota</taxon>
        <taxon>Desulfovibrionia</taxon>
        <taxon>Desulfovibrionales</taxon>
        <taxon>Desulfovibrionaceae</taxon>
        <taxon>Desulfovibrio</taxon>
    </lineage>
</organism>
<accession>B6WXH7</accession>